<name>A0A2G9I2A0_9LAMI</name>
<organism evidence="2 3">
    <name type="scientific">Handroanthus impetiginosus</name>
    <dbReference type="NCBI Taxonomy" id="429701"/>
    <lineage>
        <taxon>Eukaryota</taxon>
        <taxon>Viridiplantae</taxon>
        <taxon>Streptophyta</taxon>
        <taxon>Embryophyta</taxon>
        <taxon>Tracheophyta</taxon>
        <taxon>Spermatophyta</taxon>
        <taxon>Magnoliopsida</taxon>
        <taxon>eudicotyledons</taxon>
        <taxon>Gunneridae</taxon>
        <taxon>Pentapetalae</taxon>
        <taxon>asterids</taxon>
        <taxon>lamiids</taxon>
        <taxon>Lamiales</taxon>
        <taxon>Bignoniaceae</taxon>
        <taxon>Crescentiina</taxon>
        <taxon>Tabebuia alliance</taxon>
        <taxon>Handroanthus</taxon>
    </lineage>
</organism>
<dbReference type="EMBL" id="NKXS01000488">
    <property type="protein sequence ID" value="PIN23887.1"/>
    <property type="molecule type" value="Genomic_DNA"/>
</dbReference>
<keyword evidence="3" id="KW-1185">Reference proteome</keyword>
<feature type="region of interest" description="Disordered" evidence="1">
    <location>
        <begin position="214"/>
        <end position="287"/>
    </location>
</feature>
<comment type="caution">
    <text evidence="2">The sequence shown here is derived from an EMBL/GenBank/DDBJ whole genome shotgun (WGS) entry which is preliminary data.</text>
</comment>
<dbReference type="PANTHER" id="PTHR38357">
    <property type="entry name" value="EXPRESSED PROTEIN"/>
    <property type="match status" value="1"/>
</dbReference>
<dbReference type="AlphaFoldDB" id="A0A2G9I2A0"/>
<dbReference type="STRING" id="429701.A0A2G9I2A0"/>
<dbReference type="GO" id="GO:0009536">
    <property type="term" value="C:plastid"/>
    <property type="evidence" value="ECO:0007669"/>
    <property type="project" value="TreeGrafter"/>
</dbReference>
<evidence type="ECO:0000313" key="3">
    <source>
        <dbReference type="Proteomes" id="UP000231279"/>
    </source>
</evidence>
<dbReference type="PANTHER" id="PTHR38357:SF1">
    <property type="entry name" value="EXPRESSED PROTEIN"/>
    <property type="match status" value="1"/>
</dbReference>
<sequence length="287" mass="31929">MGEITFTIPPWKALISPSICSSSQMNLQFNISSNAIPPKNSRLSCFSHRFPKSVGTIGAAPSCRASIPKRVPARDRIMDFGKYKGKMLGSLPSNYLKWISKHLRAGDTEEWAKLADEVLGDPVYRYRIEWEFAEKILSGNSASASSSTHGNAVSALLEISERFGWDNEDKVGWSKIDFGLLGTSRGGRIPRVGAKSNVEIGSPKKKEEVEVEVVEEDGGRRKERRERLRQRRLKTSRMGKVGDYGRSGDMNDDEGEDGAGKGDQTVDRSPFPGREALLNKVLNRRRL</sequence>
<feature type="compositionally biased region" description="Basic residues" evidence="1">
    <location>
        <begin position="221"/>
        <end position="237"/>
    </location>
</feature>
<dbReference type="OrthoDB" id="1897217at2759"/>
<dbReference type="Proteomes" id="UP000231279">
    <property type="component" value="Unassembled WGS sequence"/>
</dbReference>
<evidence type="ECO:0000313" key="2">
    <source>
        <dbReference type="EMBL" id="PIN23887.1"/>
    </source>
</evidence>
<dbReference type="InterPro" id="IPR024530">
    <property type="entry name" value="QSregVF_b"/>
</dbReference>
<proteinExistence type="predicted"/>
<reference evidence="3" key="1">
    <citation type="journal article" date="2018" name="Gigascience">
        <title>Genome assembly of the Pink Ipe (Handroanthus impetiginosus, Bignoniaceae), a highly valued, ecologically keystone Neotropical timber forest tree.</title>
        <authorList>
            <person name="Silva-Junior O.B."/>
            <person name="Grattapaglia D."/>
            <person name="Novaes E."/>
            <person name="Collevatti R.G."/>
        </authorList>
    </citation>
    <scope>NUCLEOTIDE SEQUENCE [LARGE SCALE GENOMIC DNA]</scope>
    <source>
        <strain evidence="3">cv. UFG-1</strain>
    </source>
</reference>
<accession>A0A2G9I2A0</accession>
<evidence type="ECO:0000256" key="1">
    <source>
        <dbReference type="SAM" id="MobiDB-lite"/>
    </source>
</evidence>
<gene>
    <name evidence="2" type="ORF">CDL12_03398</name>
</gene>
<dbReference type="Pfam" id="PF12843">
    <property type="entry name" value="QSregVF_b"/>
    <property type="match status" value="1"/>
</dbReference>
<protein>
    <submittedName>
        <fullName evidence="2">Uncharacterized protein</fullName>
    </submittedName>
</protein>